<gene>
    <name evidence="1" type="ORF">EVOR1521_LOCUS8610</name>
</gene>
<comment type="caution">
    <text evidence="1">The sequence shown here is derived from an EMBL/GenBank/DDBJ whole genome shotgun (WGS) entry which is preliminary data.</text>
</comment>
<accession>A0AA36I489</accession>
<sequence length="140" mass="15685">MLTLLSIRLRSSSQAGNACDGYRTSNSAGAGQHLFHRGKVSQLSPAVWVCQLRSLAIKQENPNTVSCDAYQIDIYRQEDGRWVKEGKMAASLRETDEAIAMAAYYQPKPRLRRLPQQCSILHCSNLHHWPNLALTSFVLA</sequence>
<dbReference type="EMBL" id="CAUJNA010000744">
    <property type="protein sequence ID" value="CAJ1380742.1"/>
    <property type="molecule type" value="Genomic_DNA"/>
</dbReference>
<dbReference type="Proteomes" id="UP001178507">
    <property type="component" value="Unassembled WGS sequence"/>
</dbReference>
<organism evidence="1 2">
    <name type="scientific">Effrenium voratum</name>
    <dbReference type="NCBI Taxonomy" id="2562239"/>
    <lineage>
        <taxon>Eukaryota</taxon>
        <taxon>Sar</taxon>
        <taxon>Alveolata</taxon>
        <taxon>Dinophyceae</taxon>
        <taxon>Suessiales</taxon>
        <taxon>Symbiodiniaceae</taxon>
        <taxon>Effrenium</taxon>
    </lineage>
</organism>
<protein>
    <submittedName>
        <fullName evidence="1">Uncharacterized protein</fullName>
    </submittedName>
</protein>
<proteinExistence type="predicted"/>
<keyword evidence="2" id="KW-1185">Reference proteome</keyword>
<reference evidence="1" key="1">
    <citation type="submission" date="2023-08" db="EMBL/GenBank/DDBJ databases">
        <authorList>
            <person name="Chen Y."/>
            <person name="Shah S."/>
            <person name="Dougan E. K."/>
            <person name="Thang M."/>
            <person name="Chan C."/>
        </authorList>
    </citation>
    <scope>NUCLEOTIDE SEQUENCE</scope>
</reference>
<name>A0AA36I489_9DINO</name>
<evidence type="ECO:0000313" key="1">
    <source>
        <dbReference type="EMBL" id="CAJ1380742.1"/>
    </source>
</evidence>
<evidence type="ECO:0000313" key="2">
    <source>
        <dbReference type="Proteomes" id="UP001178507"/>
    </source>
</evidence>
<dbReference type="AlphaFoldDB" id="A0AA36I489"/>